<dbReference type="Gene3D" id="1.10.287.130">
    <property type="match status" value="1"/>
</dbReference>
<dbReference type="CDD" id="cd18774">
    <property type="entry name" value="PDC2_HK_sensor"/>
    <property type="match status" value="1"/>
</dbReference>
<proteinExistence type="predicted"/>
<dbReference type="PRINTS" id="PR00344">
    <property type="entry name" value="BCTRLSENSOR"/>
</dbReference>
<keyword evidence="5" id="KW-0808">Transferase</keyword>
<dbReference type="Pfam" id="PF00512">
    <property type="entry name" value="HisKA"/>
    <property type="match status" value="1"/>
</dbReference>
<evidence type="ECO:0000256" key="3">
    <source>
        <dbReference type="ARBA" id="ARBA00012438"/>
    </source>
</evidence>
<organism evidence="12 13">
    <name type="scientific">Ramlibacter cellulosilyticus</name>
    <dbReference type="NCBI Taxonomy" id="2764187"/>
    <lineage>
        <taxon>Bacteria</taxon>
        <taxon>Pseudomonadati</taxon>
        <taxon>Pseudomonadota</taxon>
        <taxon>Betaproteobacteria</taxon>
        <taxon>Burkholderiales</taxon>
        <taxon>Comamonadaceae</taxon>
        <taxon>Ramlibacter</taxon>
    </lineage>
</organism>
<comment type="catalytic activity">
    <reaction evidence="1">
        <text>ATP + protein L-histidine = ADP + protein N-phospho-L-histidine.</text>
        <dbReference type="EC" id="2.7.13.3"/>
    </reaction>
</comment>
<feature type="transmembrane region" description="Helical" evidence="9">
    <location>
        <begin position="12"/>
        <end position="34"/>
    </location>
</feature>
<dbReference type="InterPro" id="IPR005467">
    <property type="entry name" value="His_kinase_dom"/>
</dbReference>
<dbReference type="GO" id="GO:0005886">
    <property type="term" value="C:plasma membrane"/>
    <property type="evidence" value="ECO:0007669"/>
    <property type="project" value="UniProtKB-SubCell"/>
</dbReference>
<evidence type="ECO:0000256" key="8">
    <source>
        <dbReference type="SAM" id="Coils"/>
    </source>
</evidence>
<dbReference type="Gene3D" id="3.30.565.10">
    <property type="entry name" value="Histidine kinase-like ATPase, C-terminal domain"/>
    <property type="match status" value="1"/>
</dbReference>
<evidence type="ECO:0000256" key="6">
    <source>
        <dbReference type="ARBA" id="ARBA00022777"/>
    </source>
</evidence>
<dbReference type="Gene3D" id="3.40.50.2300">
    <property type="match status" value="1"/>
</dbReference>
<dbReference type="InterPro" id="IPR003661">
    <property type="entry name" value="HisK_dim/P_dom"/>
</dbReference>
<keyword evidence="9" id="KW-1133">Transmembrane helix</keyword>
<dbReference type="RefSeq" id="WP_187075921.1">
    <property type="nucleotide sequence ID" value="NZ_JACORT010000003.1"/>
</dbReference>
<keyword evidence="13" id="KW-1185">Reference proteome</keyword>
<evidence type="ECO:0000256" key="2">
    <source>
        <dbReference type="ARBA" id="ARBA00004429"/>
    </source>
</evidence>
<dbReference type="CDD" id="cd17580">
    <property type="entry name" value="REC_2_DhkD-like"/>
    <property type="match status" value="1"/>
</dbReference>
<keyword evidence="9" id="KW-0812">Transmembrane</keyword>
<dbReference type="SUPFAM" id="SSF47384">
    <property type="entry name" value="Homodimeric domain of signal transducing histidine kinase"/>
    <property type="match status" value="1"/>
</dbReference>
<dbReference type="EMBL" id="JACORT010000003">
    <property type="protein sequence ID" value="MBC5783173.1"/>
    <property type="molecule type" value="Genomic_DNA"/>
</dbReference>
<feature type="modified residue" description="4-aspartylphosphate" evidence="7">
    <location>
        <position position="670"/>
    </location>
</feature>
<dbReference type="CDD" id="cd00082">
    <property type="entry name" value="HisKA"/>
    <property type="match status" value="1"/>
</dbReference>
<feature type="transmembrane region" description="Helical" evidence="9">
    <location>
        <begin position="272"/>
        <end position="297"/>
    </location>
</feature>
<sequence>MKPLVRPLRYRLFLLAASGLLPLAIVAAIVVAYVTGEREHDAQDASLAVSRAIASAVDAELSSTVGILQSLSLSDELQPARHADFHSLARRIAERQGWRAIVLADRVGRVILTSSQPLGSASPRPVEEESMQRVIATREPTVGTVAEGPQRMGPAFAVRVPVLAEGQLQYVLSAVVPVEQIRSVVQRQRLSPTSVVGIFDQHLNRIARSRMHASARPSPSLEALLRQGKAEGAGTTWTLEGVKSQTGYVRLPGSGWVVATGMSVEDADRGMYGVLGAVGAGLLASLALAAFMAWYFARDVTEPIDTLKAAAGALGRGEPVDLQPLGIAELEEVGRSLQIASAERDRANEARRAAEAERESLLTRVTEALRRAEDAARSKDEFLAMLGHELRNPLAPMATALHLMARKGDPGTRLEREVMERQVAHMKRLVDDLLDVSRITGKRLQMRQQPLRLAELVRHAGQSVQPVLGLRRLDVDVAPEAAELWVSGDEVRLVQVLNNLLGNAVKFTGPEGRIALALRRVDDDAEITVGDDGMGMPPEVLEHVFDLFYQAPQEADRARGGLGLGLAIVRSLVEMHGGSVQARSGGPGEGSCFAVRLPTIAAPAGSEEGAAAAQAADGKGRILLVDDNQDAADTAASLLELSGYEVKVAYDPGVALTMLDDFMPQVAVLDIGLPGMSGYELAQRLRAHRNGHACYLVALTGYGTTADITKSREAGFGQHLVKPAGPDALLHAVQEGLGTA</sequence>
<dbReference type="Pfam" id="PF02518">
    <property type="entry name" value="HATPase_c"/>
    <property type="match status" value="1"/>
</dbReference>
<dbReference type="SUPFAM" id="SSF55874">
    <property type="entry name" value="ATPase domain of HSP90 chaperone/DNA topoisomerase II/histidine kinase"/>
    <property type="match status" value="1"/>
</dbReference>
<dbReference type="InterPro" id="IPR003594">
    <property type="entry name" value="HATPase_dom"/>
</dbReference>
<evidence type="ECO:0000256" key="1">
    <source>
        <dbReference type="ARBA" id="ARBA00000085"/>
    </source>
</evidence>
<keyword evidence="6" id="KW-0418">Kinase</keyword>
<keyword evidence="8" id="KW-0175">Coiled coil</keyword>
<dbReference type="EC" id="2.7.13.3" evidence="3"/>
<dbReference type="Gene3D" id="3.30.450.20">
    <property type="entry name" value="PAS domain"/>
    <property type="match status" value="1"/>
</dbReference>
<protein>
    <recommendedName>
        <fullName evidence="3">histidine kinase</fullName>
        <ecNumber evidence="3">2.7.13.3</ecNumber>
    </recommendedName>
</protein>
<dbReference type="InterPro" id="IPR011006">
    <property type="entry name" value="CheY-like_superfamily"/>
</dbReference>
<comment type="subcellular location">
    <subcellularLocation>
        <location evidence="2">Cell inner membrane</location>
        <topology evidence="2">Multi-pass membrane protein</topology>
    </subcellularLocation>
</comment>
<dbReference type="SUPFAM" id="SSF52172">
    <property type="entry name" value="CheY-like"/>
    <property type="match status" value="1"/>
</dbReference>
<dbReference type="Proteomes" id="UP000608513">
    <property type="component" value="Unassembled WGS sequence"/>
</dbReference>
<evidence type="ECO:0000259" key="10">
    <source>
        <dbReference type="PROSITE" id="PS50109"/>
    </source>
</evidence>
<evidence type="ECO:0000313" key="13">
    <source>
        <dbReference type="Proteomes" id="UP000608513"/>
    </source>
</evidence>
<name>A0A923MQ46_9BURK</name>
<dbReference type="PROSITE" id="PS50110">
    <property type="entry name" value="RESPONSE_REGULATORY"/>
    <property type="match status" value="1"/>
</dbReference>
<dbReference type="SMART" id="SM00448">
    <property type="entry name" value="REC"/>
    <property type="match status" value="1"/>
</dbReference>
<dbReference type="PROSITE" id="PS50109">
    <property type="entry name" value="HIS_KIN"/>
    <property type="match status" value="1"/>
</dbReference>
<accession>A0A923MQ46</accession>
<evidence type="ECO:0000256" key="4">
    <source>
        <dbReference type="ARBA" id="ARBA00022553"/>
    </source>
</evidence>
<dbReference type="InterPro" id="IPR001789">
    <property type="entry name" value="Sig_transdc_resp-reg_receiver"/>
</dbReference>
<dbReference type="SMART" id="SM00387">
    <property type="entry name" value="HATPase_c"/>
    <property type="match status" value="1"/>
</dbReference>
<dbReference type="InterPro" id="IPR036097">
    <property type="entry name" value="HisK_dim/P_sf"/>
</dbReference>
<dbReference type="AlphaFoldDB" id="A0A923MQ46"/>
<evidence type="ECO:0000256" key="5">
    <source>
        <dbReference type="ARBA" id="ARBA00022679"/>
    </source>
</evidence>
<evidence type="ECO:0000256" key="7">
    <source>
        <dbReference type="PROSITE-ProRule" id="PRU00169"/>
    </source>
</evidence>
<reference evidence="12" key="1">
    <citation type="submission" date="2020-08" db="EMBL/GenBank/DDBJ databases">
        <title>Ramlibacter sp. USB13 16S ribosomal RNA gene genome sequencing and assembly.</title>
        <authorList>
            <person name="Kang M."/>
        </authorList>
    </citation>
    <scope>NUCLEOTIDE SEQUENCE</scope>
    <source>
        <strain evidence="12">USB13</strain>
    </source>
</reference>
<feature type="domain" description="Response regulatory" evidence="11">
    <location>
        <begin position="621"/>
        <end position="737"/>
    </location>
</feature>
<dbReference type="PANTHER" id="PTHR43547">
    <property type="entry name" value="TWO-COMPONENT HISTIDINE KINASE"/>
    <property type="match status" value="1"/>
</dbReference>
<comment type="caution">
    <text evidence="12">The sequence shown here is derived from an EMBL/GenBank/DDBJ whole genome shotgun (WGS) entry which is preliminary data.</text>
</comment>
<dbReference type="Pfam" id="PF00072">
    <property type="entry name" value="Response_reg"/>
    <property type="match status" value="1"/>
</dbReference>
<evidence type="ECO:0000256" key="9">
    <source>
        <dbReference type="SAM" id="Phobius"/>
    </source>
</evidence>
<dbReference type="FunFam" id="3.30.565.10:FF:000006">
    <property type="entry name" value="Sensor histidine kinase WalK"/>
    <property type="match status" value="1"/>
</dbReference>
<gene>
    <name evidence="12" type="ORF">H8N03_09480</name>
</gene>
<dbReference type="SMART" id="SM00388">
    <property type="entry name" value="HisKA"/>
    <property type="match status" value="1"/>
</dbReference>
<feature type="coiled-coil region" evidence="8">
    <location>
        <begin position="337"/>
        <end position="371"/>
    </location>
</feature>
<evidence type="ECO:0000259" key="11">
    <source>
        <dbReference type="PROSITE" id="PS50110"/>
    </source>
</evidence>
<dbReference type="InterPro" id="IPR036890">
    <property type="entry name" value="HATPase_C_sf"/>
</dbReference>
<feature type="domain" description="Histidine kinase" evidence="10">
    <location>
        <begin position="385"/>
        <end position="601"/>
    </location>
</feature>
<dbReference type="InterPro" id="IPR004358">
    <property type="entry name" value="Sig_transdc_His_kin-like_C"/>
</dbReference>
<dbReference type="PANTHER" id="PTHR43547:SF2">
    <property type="entry name" value="HYBRID SIGNAL TRANSDUCTION HISTIDINE KINASE C"/>
    <property type="match status" value="1"/>
</dbReference>
<evidence type="ECO:0000313" key="12">
    <source>
        <dbReference type="EMBL" id="MBC5783173.1"/>
    </source>
</evidence>
<dbReference type="GO" id="GO:0000155">
    <property type="term" value="F:phosphorelay sensor kinase activity"/>
    <property type="evidence" value="ECO:0007669"/>
    <property type="project" value="InterPro"/>
</dbReference>
<keyword evidence="9" id="KW-0472">Membrane</keyword>
<keyword evidence="4 7" id="KW-0597">Phosphoprotein</keyword>